<dbReference type="Pfam" id="PF02687">
    <property type="entry name" value="FtsX"/>
    <property type="match status" value="2"/>
</dbReference>
<feature type="transmembrane region" description="Helical" evidence="7">
    <location>
        <begin position="693"/>
        <end position="714"/>
    </location>
</feature>
<dbReference type="RefSeq" id="WP_209637630.1">
    <property type="nucleotide sequence ID" value="NZ_JAGINW010000001.1"/>
</dbReference>
<feature type="transmembrane region" description="Helical" evidence="7">
    <location>
        <begin position="641"/>
        <end position="661"/>
    </location>
</feature>
<comment type="subcellular location">
    <subcellularLocation>
        <location evidence="1">Cell membrane</location>
        <topology evidence="1">Multi-pass membrane protein</topology>
    </subcellularLocation>
</comment>
<keyword evidence="5 7" id="KW-0472">Membrane</keyword>
<feature type="region of interest" description="Disordered" evidence="6">
    <location>
        <begin position="524"/>
        <end position="547"/>
    </location>
</feature>
<evidence type="ECO:0000256" key="1">
    <source>
        <dbReference type="ARBA" id="ARBA00004651"/>
    </source>
</evidence>
<evidence type="ECO:0000313" key="9">
    <source>
        <dbReference type="EMBL" id="MBP2322271.1"/>
    </source>
</evidence>
<keyword evidence="4 7" id="KW-1133">Transmembrane helix</keyword>
<feature type="transmembrane region" description="Helical" evidence="7">
    <location>
        <begin position="358"/>
        <end position="382"/>
    </location>
</feature>
<feature type="transmembrane region" description="Helical" evidence="7">
    <location>
        <begin position="193"/>
        <end position="213"/>
    </location>
</feature>
<accession>A0ABS4TEK3</accession>
<feature type="transmembrane region" description="Helical" evidence="7">
    <location>
        <begin position="248"/>
        <end position="269"/>
    </location>
</feature>
<evidence type="ECO:0000256" key="7">
    <source>
        <dbReference type="SAM" id="Phobius"/>
    </source>
</evidence>
<keyword evidence="2" id="KW-1003">Cell membrane</keyword>
<sequence>MTPSRWINDLALGLRLAVGGGRISRTGLVRLVLGTIGVGLAVVVLLFAASVRPALEAREARVDAQTFLRDRPMPGADPLYLRLADTNFRGDTVNRTYVRAGGPAAPIPPGIDRLPGPGESYVSPALAKLLASPEGELLRPRFPERIAGTIGEAGVIRPNDLSAIAGPVGPFADSLKVYDFGGSASGGRLRAELLIILVLGVVVLLLPVFIFIASSARIAGAERDQRLAALRLVGSDARQTRRIAAAESLVSALFGLLFGGGVFLLVRSFAADIEIGGENFFPSDLTPSWPLLLLIVVVVPLLAVLTTQFALRRTIIEPLSLVREAAPIRRRLVWRLALIGAGVLMLFFAGMVRTGSASATVLTIVGATLMLLSVPVLLPWLLERLSARFAGGGKPALQLAVRRLQLDSGTPARVVGSLAVVLAGAVALQFVLTAQSSQVTQRLDDGDKLVVEVDGTSAGPAQTALRTLPNMSVDYLVSTLTIEDRGRYSVITIADCATLTRIIQVDHCQDGDGFTLPSTYMGSPGPTSGSTVNAVEPRAPGSRTPRPVVGQIELPAQLPEVALRPGGQFIVSGLVLLTPGALRATPGLSAGLTGMISAGSSDAIEHVRNAIDPFDANVISSGPSDGDNADVRMFLEIRKGLLIGSVFTLLLAAMSLLVVAVEQTRERRRSIAALSATGVPLGTLVRSLLWQNAIPMVIAIAIAVASGLGVAALVSRLTGSDFATDWTTVGLMSVTAGVLILLVTALTLPALRSATRLTALRTE</sequence>
<evidence type="ECO:0000256" key="2">
    <source>
        <dbReference type="ARBA" id="ARBA00022475"/>
    </source>
</evidence>
<keyword evidence="10" id="KW-1185">Reference proteome</keyword>
<feature type="transmembrane region" description="Helical" evidence="7">
    <location>
        <begin position="412"/>
        <end position="432"/>
    </location>
</feature>
<feature type="transmembrane region" description="Helical" evidence="7">
    <location>
        <begin position="726"/>
        <end position="751"/>
    </location>
</feature>
<feature type="domain" description="ABC3 transporter permease C-terminal" evidence="8">
    <location>
        <begin position="201"/>
        <end position="314"/>
    </location>
</feature>
<keyword evidence="3 7" id="KW-0812">Transmembrane</keyword>
<feature type="transmembrane region" description="Helical" evidence="7">
    <location>
        <begin position="289"/>
        <end position="311"/>
    </location>
</feature>
<dbReference type="InterPro" id="IPR003838">
    <property type="entry name" value="ABC3_permease_C"/>
</dbReference>
<dbReference type="Proteomes" id="UP001519332">
    <property type="component" value="Unassembled WGS sequence"/>
</dbReference>
<evidence type="ECO:0000313" key="10">
    <source>
        <dbReference type="Proteomes" id="UP001519332"/>
    </source>
</evidence>
<feature type="transmembrane region" description="Helical" evidence="7">
    <location>
        <begin position="31"/>
        <end position="51"/>
    </location>
</feature>
<comment type="caution">
    <text evidence="9">The sequence shown here is derived from an EMBL/GenBank/DDBJ whole genome shotgun (WGS) entry which is preliminary data.</text>
</comment>
<feature type="compositionally biased region" description="Polar residues" evidence="6">
    <location>
        <begin position="524"/>
        <end position="533"/>
    </location>
</feature>
<dbReference type="EMBL" id="JAGINW010000001">
    <property type="protein sequence ID" value="MBP2322271.1"/>
    <property type="molecule type" value="Genomic_DNA"/>
</dbReference>
<evidence type="ECO:0000256" key="6">
    <source>
        <dbReference type="SAM" id="MobiDB-lite"/>
    </source>
</evidence>
<gene>
    <name evidence="9" type="ORF">JOF56_002656</name>
</gene>
<evidence type="ECO:0000259" key="8">
    <source>
        <dbReference type="Pfam" id="PF02687"/>
    </source>
</evidence>
<feature type="domain" description="ABC3 transporter permease C-terminal" evidence="8">
    <location>
        <begin position="643"/>
        <end position="752"/>
    </location>
</feature>
<protein>
    <recommendedName>
        <fullName evidence="8">ABC3 transporter permease C-terminal domain-containing protein</fullName>
    </recommendedName>
</protein>
<organism evidence="9 10">
    <name type="scientific">Kibdelosporangium banguiense</name>
    <dbReference type="NCBI Taxonomy" id="1365924"/>
    <lineage>
        <taxon>Bacteria</taxon>
        <taxon>Bacillati</taxon>
        <taxon>Actinomycetota</taxon>
        <taxon>Actinomycetes</taxon>
        <taxon>Pseudonocardiales</taxon>
        <taxon>Pseudonocardiaceae</taxon>
        <taxon>Kibdelosporangium</taxon>
    </lineage>
</organism>
<reference evidence="9 10" key="1">
    <citation type="submission" date="2021-03" db="EMBL/GenBank/DDBJ databases">
        <title>Sequencing the genomes of 1000 actinobacteria strains.</title>
        <authorList>
            <person name="Klenk H.-P."/>
        </authorList>
    </citation>
    <scope>NUCLEOTIDE SEQUENCE [LARGE SCALE GENOMIC DNA]</scope>
    <source>
        <strain evidence="9 10">DSM 46670</strain>
    </source>
</reference>
<evidence type="ECO:0000256" key="3">
    <source>
        <dbReference type="ARBA" id="ARBA00022692"/>
    </source>
</evidence>
<feature type="transmembrane region" description="Helical" evidence="7">
    <location>
        <begin position="332"/>
        <end position="352"/>
    </location>
</feature>
<evidence type="ECO:0000256" key="5">
    <source>
        <dbReference type="ARBA" id="ARBA00023136"/>
    </source>
</evidence>
<evidence type="ECO:0000256" key="4">
    <source>
        <dbReference type="ARBA" id="ARBA00022989"/>
    </source>
</evidence>
<proteinExistence type="predicted"/>
<name>A0ABS4TEK3_9PSEU</name>